<dbReference type="Gene3D" id="2.160.20.10">
    <property type="entry name" value="Single-stranded right-handed beta-helix, Pectin lyase-like"/>
    <property type="match status" value="1"/>
</dbReference>
<proteinExistence type="predicted"/>
<sequence>MHRYPLTPLAVHLFSILGYLFILPAQAEQLAILPDKNAPIAQRPTVLATANGIPQINIQTPNKKGLSHNQYHQFDVDRKGVILNNARKNSQTQLAGWVQANPNLLGGEAKIILNEVNSQRPSELKGYIEVAGKRAEVIIANPNGLHCNSCGTINASRTTLTTGKPYLNQDKITHYRVNQGNITISGKGLDSSQSDYTDIIAHNVKIDAGIWAKELTVITGNNSVNANITAQNGVVYLGQSISDKSPHFSVDVSQLGGMYAGHIHLIDKGNGLGVRNAGHIGAAAGEVKITTEGQLVNTGYLDAKQDITLQSQQQIENQTTGVIYSQQGHLQATSKQKGIQQQGSLIAKGKAQGKGNITLKAKETISQSGESLAEGNITYQA</sequence>
<dbReference type="AlphaFoldDB" id="A0A1A7PW73"/>
<feature type="domain" description="Filamentous haemagglutinin FhaB/tRNA nuclease CdiA-like TPS" evidence="1">
    <location>
        <begin position="50"/>
        <end position="170"/>
    </location>
</feature>
<evidence type="ECO:0000313" key="3">
    <source>
        <dbReference type="Proteomes" id="UP000243168"/>
    </source>
</evidence>
<dbReference type="NCBIfam" id="TIGR01901">
    <property type="entry name" value="adhes_NPXG"/>
    <property type="match status" value="1"/>
</dbReference>
<dbReference type="SMART" id="SM00912">
    <property type="entry name" value="Haemagg_act"/>
    <property type="match status" value="1"/>
</dbReference>
<dbReference type="InterPro" id="IPR011050">
    <property type="entry name" value="Pectin_lyase_fold/virulence"/>
</dbReference>
<dbReference type="EMBL" id="JTJS01000116">
    <property type="protein sequence ID" value="OBX05972.1"/>
    <property type="molecule type" value="Genomic_DNA"/>
</dbReference>
<name>A0A1A7PW73_9PAST</name>
<protein>
    <recommendedName>
        <fullName evidence="1">Filamentous haemagglutinin FhaB/tRNA nuclease CdiA-like TPS domain-containing protein</fullName>
    </recommendedName>
</protein>
<accession>A0A1A7PW73</accession>
<dbReference type="Proteomes" id="UP000243168">
    <property type="component" value="Unassembled WGS sequence"/>
</dbReference>
<dbReference type="RefSeq" id="WP_156545389.1">
    <property type="nucleotide sequence ID" value="NZ_JTJS01000116.1"/>
</dbReference>
<organism evidence="2 3">
    <name type="scientific">Gallibacterium genomosp. 3</name>
    <dbReference type="NCBI Taxonomy" id="505345"/>
    <lineage>
        <taxon>Bacteria</taxon>
        <taxon>Pseudomonadati</taxon>
        <taxon>Pseudomonadota</taxon>
        <taxon>Gammaproteobacteria</taxon>
        <taxon>Pasteurellales</taxon>
        <taxon>Pasteurellaceae</taxon>
        <taxon>Gallibacterium</taxon>
    </lineage>
</organism>
<evidence type="ECO:0000313" key="2">
    <source>
        <dbReference type="EMBL" id="OBX05972.1"/>
    </source>
</evidence>
<dbReference type="InterPro" id="IPR012334">
    <property type="entry name" value="Pectin_lyas_fold"/>
</dbReference>
<evidence type="ECO:0000259" key="1">
    <source>
        <dbReference type="SMART" id="SM00912"/>
    </source>
</evidence>
<dbReference type="Pfam" id="PF05860">
    <property type="entry name" value="TPS"/>
    <property type="match status" value="1"/>
</dbReference>
<dbReference type="InterPro" id="IPR008638">
    <property type="entry name" value="FhaB/CdiA-like_TPS"/>
</dbReference>
<dbReference type="SUPFAM" id="SSF51126">
    <property type="entry name" value="Pectin lyase-like"/>
    <property type="match status" value="1"/>
</dbReference>
<gene>
    <name evidence="2" type="ORF">QV07_09320</name>
</gene>
<feature type="non-terminal residue" evidence="2">
    <location>
        <position position="381"/>
    </location>
</feature>
<comment type="caution">
    <text evidence="2">The sequence shown here is derived from an EMBL/GenBank/DDBJ whole genome shotgun (WGS) entry which is preliminary data.</text>
</comment>
<reference evidence="2 3" key="1">
    <citation type="submission" date="2014-11" db="EMBL/GenBank/DDBJ databases">
        <title>Pan-genome of Gallibacterium spp.</title>
        <authorList>
            <person name="Kudirkiene E."/>
            <person name="Bojesen A.M."/>
        </authorList>
    </citation>
    <scope>NUCLEOTIDE SEQUENCE [LARGE SCALE GENOMIC DNA]</scope>
    <source>
        <strain evidence="2 3">F298</strain>
    </source>
</reference>